<evidence type="ECO:0000313" key="9">
    <source>
        <dbReference type="EMBL" id="AZS29393.1"/>
    </source>
</evidence>
<comment type="catalytic activity">
    <reaction evidence="6">
        <text>a uridine in RNA = a pseudouridine in RNA</text>
        <dbReference type="Rhea" id="RHEA:48348"/>
        <dbReference type="Rhea" id="RHEA-COMP:12068"/>
        <dbReference type="Rhea" id="RHEA-COMP:12069"/>
        <dbReference type="ChEBI" id="CHEBI:65314"/>
        <dbReference type="ChEBI" id="CHEBI:65315"/>
    </reaction>
</comment>
<dbReference type="Pfam" id="PF01479">
    <property type="entry name" value="S4"/>
    <property type="match status" value="1"/>
</dbReference>
<dbReference type="Gene3D" id="3.10.290.10">
    <property type="entry name" value="RNA-binding S4 domain"/>
    <property type="match status" value="1"/>
</dbReference>
<dbReference type="PROSITE" id="PS50889">
    <property type="entry name" value="S4"/>
    <property type="match status" value="1"/>
</dbReference>
<feature type="region of interest" description="Disordered" evidence="7">
    <location>
        <begin position="1"/>
        <end position="20"/>
    </location>
</feature>
<comment type="function">
    <text evidence="6">Responsible for synthesis of pseudouridine from uracil.</text>
</comment>
<evidence type="ECO:0000313" key="10">
    <source>
        <dbReference type="Proteomes" id="UP000270673"/>
    </source>
</evidence>
<dbReference type="Pfam" id="PF00849">
    <property type="entry name" value="PseudoU_synth_2"/>
    <property type="match status" value="1"/>
</dbReference>
<evidence type="ECO:0000256" key="6">
    <source>
        <dbReference type="RuleBase" id="RU362028"/>
    </source>
</evidence>
<proteinExistence type="inferred from homology"/>
<organism evidence="9 10">
    <name type="scientific">Butyricimonas faecalis</name>
    <dbReference type="NCBI Taxonomy" id="2093856"/>
    <lineage>
        <taxon>Bacteria</taxon>
        <taxon>Pseudomonadati</taxon>
        <taxon>Bacteroidota</taxon>
        <taxon>Bacteroidia</taxon>
        <taxon>Bacteroidales</taxon>
        <taxon>Odoribacteraceae</taxon>
        <taxon>Butyricimonas</taxon>
    </lineage>
</organism>
<accession>A0A3Q9IPY7</accession>
<name>A0A3Q9IPY7_9BACT</name>
<dbReference type="CDD" id="cd00165">
    <property type="entry name" value="S4"/>
    <property type="match status" value="1"/>
</dbReference>
<dbReference type="EMBL" id="CP032819">
    <property type="protein sequence ID" value="AZS29393.1"/>
    <property type="molecule type" value="Genomic_DNA"/>
</dbReference>
<evidence type="ECO:0000256" key="3">
    <source>
        <dbReference type="ARBA" id="ARBA00023235"/>
    </source>
</evidence>
<dbReference type="KEGG" id="buy:D8S85_07325"/>
<feature type="domain" description="RNA-binding S4" evidence="8">
    <location>
        <begin position="38"/>
        <end position="103"/>
    </location>
</feature>
<dbReference type="InterPro" id="IPR006224">
    <property type="entry name" value="PsdUridine_synth_RluA-like_CS"/>
</dbReference>
<dbReference type="InterPro" id="IPR036986">
    <property type="entry name" value="S4_RNA-bd_sf"/>
</dbReference>
<evidence type="ECO:0000256" key="7">
    <source>
        <dbReference type="SAM" id="MobiDB-lite"/>
    </source>
</evidence>
<keyword evidence="2 5" id="KW-0694">RNA-binding</keyword>
<dbReference type="GO" id="GO:0120159">
    <property type="term" value="F:rRNA pseudouridine synthase activity"/>
    <property type="evidence" value="ECO:0007669"/>
    <property type="project" value="UniProtKB-ARBA"/>
</dbReference>
<dbReference type="RefSeq" id="WP_106480139.1">
    <property type="nucleotide sequence ID" value="NZ_CP032819.1"/>
</dbReference>
<dbReference type="InterPro" id="IPR020103">
    <property type="entry name" value="PsdUridine_synth_cat_dom_sf"/>
</dbReference>
<protein>
    <recommendedName>
        <fullName evidence="6">Pseudouridine synthase</fullName>
        <ecNumber evidence="6">5.4.99.-</ecNumber>
    </recommendedName>
</protein>
<evidence type="ECO:0000256" key="1">
    <source>
        <dbReference type="ARBA" id="ARBA00010876"/>
    </source>
</evidence>
<dbReference type="PANTHER" id="PTHR21600">
    <property type="entry name" value="MITOCHONDRIAL RNA PSEUDOURIDINE SYNTHASE"/>
    <property type="match status" value="1"/>
</dbReference>
<dbReference type="InterPro" id="IPR050188">
    <property type="entry name" value="RluA_PseudoU_synthase"/>
</dbReference>
<sequence length="358" mass="41188">MIEEEVEDLEELGEDEPEQEQEMYEHFRLEVDPGQNLLRIDRFLVDRLPNVSRTKIQEAAEAQCVLVNNKPVKSNYRVKPKDIVTLMLPHPKREIRVIPEDIPLNIVYEDDYLLVINKEPGMVVHPSYGHYTGTLVNALAWHLKGNPLFKENDPRPGLVHRIDKDTSGLLVIAKTEEAKTKLASQFFHKTSSRKYVAVCWGNLENDNGTIIGNIGRSISNRKIMGVFPEGSDYGKHAVTHYHVLERLGYVNVVECVLETGRTHQIRAHFKSIRHPLFNDPEYGGNEILKGTTFTKYKQFVQNCFALCPRQALHAKTLGFEHPGTGEWMDFNSEIPQDMQQLIEKWRGYVANRELEDME</sequence>
<dbReference type="InterPro" id="IPR006225">
    <property type="entry name" value="PsdUridine_synth_RluC/D"/>
</dbReference>
<evidence type="ECO:0000256" key="4">
    <source>
        <dbReference type="PIRSR" id="PIRSR606225-1"/>
    </source>
</evidence>
<dbReference type="SUPFAM" id="SSF55174">
    <property type="entry name" value="Alpha-L RNA-binding motif"/>
    <property type="match status" value="1"/>
</dbReference>
<dbReference type="GO" id="GO:0000455">
    <property type="term" value="P:enzyme-directed rRNA pseudouridine synthesis"/>
    <property type="evidence" value="ECO:0007669"/>
    <property type="project" value="TreeGrafter"/>
</dbReference>
<dbReference type="InterPro" id="IPR002942">
    <property type="entry name" value="S4_RNA-bd"/>
</dbReference>
<dbReference type="OrthoDB" id="9807829at2"/>
<reference evidence="9 10" key="1">
    <citation type="submission" date="2018-10" db="EMBL/GenBank/DDBJ databases">
        <title>Butyricimonas faecalis sp. nov., isolated from human faeces and emended description of the genus Butyricimonas.</title>
        <authorList>
            <person name="Le Roy T."/>
            <person name="Van der Smissen P."/>
            <person name="Paquot A."/>
            <person name="Delzenne N."/>
            <person name="Muccioli G."/>
            <person name="Collet J.-F."/>
            <person name="Cani P.D."/>
        </authorList>
    </citation>
    <scope>NUCLEOTIDE SEQUENCE [LARGE SCALE GENOMIC DNA]</scope>
    <source>
        <strain evidence="9 10">H184</strain>
    </source>
</reference>
<dbReference type="AlphaFoldDB" id="A0A3Q9IPY7"/>
<dbReference type="FunFam" id="3.30.2350.10:FF:000006">
    <property type="entry name" value="Pseudouridine synthase"/>
    <property type="match status" value="1"/>
</dbReference>
<feature type="active site" evidence="4">
    <location>
        <position position="163"/>
    </location>
</feature>
<dbReference type="GO" id="GO:0003723">
    <property type="term" value="F:RNA binding"/>
    <property type="evidence" value="ECO:0007669"/>
    <property type="project" value="UniProtKB-KW"/>
</dbReference>
<dbReference type="Gene3D" id="3.30.2350.10">
    <property type="entry name" value="Pseudouridine synthase"/>
    <property type="match status" value="1"/>
</dbReference>
<dbReference type="PANTHER" id="PTHR21600:SF44">
    <property type="entry name" value="RIBOSOMAL LARGE SUBUNIT PSEUDOURIDINE SYNTHASE D"/>
    <property type="match status" value="1"/>
</dbReference>
<evidence type="ECO:0000259" key="8">
    <source>
        <dbReference type="SMART" id="SM00363"/>
    </source>
</evidence>
<dbReference type="NCBIfam" id="TIGR00005">
    <property type="entry name" value="rluA_subfam"/>
    <property type="match status" value="1"/>
</dbReference>
<dbReference type="CDD" id="cd02869">
    <property type="entry name" value="PseudoU_synth_RluA_like"/>
    <property type="match status" value="1"/>
</dbReference>
<dbReference type="EC" id="5.4.99.-" evidence="6"/>
<dbReference type="SUPFAM" id="SSF55120">
    <property type="entry name" value="Pseudouridine synthase"/>
    <property type="match status" value="1"/>
</dbReference>
<dbReference type="Proteomes" id="UP000270673">
    <property type="component" value="Chromosome"/>
</dbReference>
<dbReference type="SMART" id="SM00363">
    <property type="entry name" value="S4"/>
    <property type="match status" value="1"/>
</dbReference>
<dbReference type="PROSITE" id="PS01129">
    <property type="entry name" value="PSI_RLU"/>
    <property type="match status" value="1"/>
</dbReference>
<keyword evidence="10" id="KW-1185">Reference proteome</keyword>
<gene>
    <name evidence="9" type="ORF">D8S85_07325</name>
</gene>
<comment type="similarity">
    <text evidence="1 6">Belongs to the pseudouridine synthase RluA family.</text>
</comment>
<dbReference type="InterPro" id="IPR006145">
    <property type="entry name" value="PsdUridine_synth_RsuA/RluA"/>
</dbReference>
<keyword evidence="3 6" id="KW-0413">Isomerase</keyword>
<evidence type="ECO:0000256" key="5">
    <source>
        <dbReference type="PROSITE-ProRule" id="PRU00182"/>
    </source>
</evidence>
<evidence type="ECO:0000256" key="2">
    <source>
        <dbReference type="ARBA" id="ARBA00022884"/>
    </source>
</evidence>